<dbReference type="SUPFAM" id="SSF52540">
    <property type="entry name" value="P-loop containing nucleoside triphosphate hydrolases"/>
    <property type="match status" value="1"/>
</dbReference>
<dbReference type="SUPFAM" id="SSF51126">
    <property type="entry name" value="Pectin lyase-like"/>
    <property type="match status" value="2"/>
</dbReference>
<dbReference type="PRINTS" id="PR00819">
    <property type="entry name" value="CBXCFQXSUPER"/>
</dbReference>
<dbReference type="CDD" id="cd00009">
    <property type="entry name" value="AAA"/>
    <property type="match status" value="1"/>
</dbReference>
<evidence type="ECO:0000256" key="1">
    <source>
        <dbReference type="ARBA" id="ARBA00010378"/>
    </source>
</evidence>
<dbReference type="Gene3D" id="1.10.8.60">
    <property type="match status" value="1"/>
</dbReference>
<evidence type="ECO:0000313" key="7">
    <source>
        <dbReference type="Proteomes" id="UP001500503"/>
    </source>
</evidence>
<comment type="similarity">
    <text evidence="1">Belongs to the CbxX/CfxQ family.</text>
</comment>
<dbReference type="InterPro" id="IPR039448">
    <property type="entry name" value="Beta_helix"/>
</dbReference>
<keyword evidence="3" id="KW-0067">ATP-binding</keyword>
<dbReference type="Gene3D" id="3.40.50.300">
    <property type="entry name" value="P-loop containing nucleotide triphosphate hydrolases"/>
    <property type="match status" value="1"/>
</dbReference>
<feature type="region of interest" description="Disordered" evidence="4">
    <location>
        <begin position="434"/>
        <end position="453"/>
    </location>
</feature>
<dbReference type="Pfam" id="PF00004">
    <property type="entry name" value="AAA"/>
    <property type="match status" value="1"/>
</dbReference>
<dbReference type="SMART" id="SM00382">
    <property type="entry name" value="AAA"/>
    <property type="match status" value="1"/>
</dbReference>
<dbReference type="Pfam" id="PF17866">
    <property type="entry name" value="AAA_lid_6"/>
    <property type="match status" value="1"/>
</dbReference>
<protein>
    <submittedName>
        <fullName evidence="6">Right-handed parallel beta-helix repeat-containing protein</fullName>
    </submittedName>
</protein>
<dbReference type="InterPro" id="IPR011050">
    <property type="entry name" value="Pectin_lyase_fold/virulence"/>
</dbReference>
<dbReference type="Pfam" id="PF13229">
    <property type="entry name" value="Beta_helix"/>
    <property type="match status" value="2"/>
</dbReference>
<reference evidence="7" key="1">
    <citation type="journal article" date="2019" name="Int. J. Syst. Evol. Microbiol.">
        <title>The Global Catalogue of Microorganisms (GCM) 10K type strain sequencing project: providing services to taxonomists for standard genome sequencing and annotation.</title>
        <authorList>
            <consortium name="The Broad Institute Genomics Platform"/>
            <consortium name="The Broad Institute Genome Sequencing Center for Infectious Disease"/>
            <person name="Wu L."/>
            <person name="Ma J."/>
        </authorList>
    </citation>
    <scope>NUCLEOTIDE SEQUENCE [LARGE SCALE GENOMIC DNA]</scope>
    <source>
        <strain evidence="7">JCM 17933</strain>
    </source>
</reference>
<dbReference type="InterPro" id="IPR012334">
    <property type="entry name" value="Pectin_lyas_fold"/>
</dbReference>
<dbReference type="InterPro" id="IPR000641">
    <property type="entry name" value="CbxX/CfxQ"/>
</dbReference>
<organism evidence="6 7">
    <name type="scientific">Actinoallomurus oryzae</name>
    <dbReference type="NCBI Taxonomy" id="502180"/>
    <lineage>
        <taxon>Bacteria</taxon>
        <taxon>Bacillati</taxon>
        <taxon>Actinomycetota</taxon>
        <taxon>Actinomycetes</taxon>
        <taxon>Streptosporangiales</taxon>
        <taxon>Thermomonosporaceae</taxon>
        <taxon>Actinoallomurus</taxon>
    </lineage>
</organism>
<dbReference type="SMART" id="SM00710">
    <property type="entry name" value="PbH1"/>
    <property type="match status" value="10"/>
</dbReference>
<dbReference type="InterPro" id="IPR050773">
    <property type="entry name" value="CbxX/CfxQ_RuBisCO_ESX"/>
</dbReference>
<comment type="caution">
    <text evidence="6">The sequence shown here is derived from an EMBL/GenBank/DDBJ whole genome shotgun (WGS) entry which is preliminary data.</text>
</comment>
<evidence type="ECO:0000259" key="5">
    <source>
        <dbReference type="SMART" id="SM00382"/>
    </source>
</evidence>
<evidence type="ECO:0000256" key="4">
    <source>
        <dbReference type="SAM" id="MobiDB-lite"/>
    </source>
</evidence>
<accession>A0ABP8Q7T2</accession>
<proteinExistence type="inferred from homology"/>
<dbReference type="PANTHER" id="PTHR43392:SF2">
    <property type="entry name" value="AAA-TYPE ATPASE FAMILY PROTEIN _ ANKYRIN REPEAT FAMILY PROTEIN"/>
    <property type="match status" value="1"/>
</dbReference>
<evidence type="ECO:0000313" key="6">
    <source>
        <dbReference type="EMBL" id="GAA4497591.1"/>
    </source>
</evidence>
<dbReference type="Gene3D" id="2.160.20.10">
    <property type="entry name" value="Single-stranded right-handed beta-helix, Pectin lyase-like"/>
    <property type="match status" value="2"/>
</dbReference>
<dbReference type="PANTHER" id="PTHR43392">
    <property type="entry name" value="AAA-TYPE ATPASE FAMILY PROTEIN / ANKYRIN REPEAT FAMILY PROTEIN"/>
    <property type="match status" value="1"/>
</dbReference>
<keyword evidence="7" id="KW-1185">Reference proteome</keyword>
<feature type="domain" description="AAA+ ATPase" evidence="5">
    <location>
        <begin position="499"/>
        <end position="636"/>
    </location>
</feature>
<dbReference type="InterPro" id="IPR006626">
    <property type="entry name" value="PbH1"/>
</dbReference>
<dbReference type="InterPro" id="IPR003959">
    <property type="entry name" value="ATPase_AAA_core"/>
</dbReference>
<dbReference type="InterPro" id="IPR041627">
    <property type="entry name" value="AAA_lid_6"/>
</dbReference>
<gene>
    <name evidence="6" type="ORF">GCM10023191_041340</name>
</gene>
<dbReference type="Proteomes" id="UP001500503">
    <property type="component" value="Unassembled WGS sequence"/>
</dbReference>
<evidence type="ECO:0000256" key="3">
    <source>
        <dbReference type="ARBA" id="ARBA00022840"/>
    </source>
</evidence>
<dbReference type="InterPro" id="IPR027417">
    <property type="entry name" value="P-loop_NTPase"/>
</dbReference>
<sequence length="718" mass="74316">MTEVRTAGAAEAPRTRVLRVEKGGFGGYSSIGEALEAAVDDDLLTVAQGTYVENLTVTKNVTIEGEGPVVVQSHRGVTLAVSAASATVRGLTLRGGDAAEPALRVDAGDGLIDSCEVHAEHAGGITVVGGDPLIRDCRVTSAGFGVSVRDGARGRVERCEISGRRGGILVTSAADPTVTGCTIVRPDGNGIYVTGGGHGSFDDCAVSAAGQPAVAVDRGADPVMRRLKISGGDSYGFWIDEDATGLYENCAVRGTRGHGVHVTGAADPMVRSLTVEGVQGAGIQVSGGKGTFEDCLVRTGGGDGVAVDGGAGPALRRVIVSDVAGHGIAVEAASGSFDECVVSRNGIGHAGIRVGRGAAPYFRRCTVSHVPGEGVRADPEAAAALEDCLINETKGTPIGVLGGTDGDGRYTLTLGVAERTAAAGAVAPAGLRATSATATDGGRRRNRSGPVTADDLDDLLAELDELIGLARAKQEVGDLVKLTLVAKQRERAGLPPPPLSRHLVFAGSPGTGKTTVARMYGKILAALGVLAKGHLVEVSRVDLVGEYVGHTAPKTQAAFDKARGGVLFIDEAYMLSSGSDDFGREAIGTLVKLMEDHRDEVIVIVAGYPDEMDRFLSVNPGLASRFTRTITFEDYSSEELVTIVGEQAGKLHYELSEETERALLGHFAAIPRDRHFGNGRTARVVLEEMIQRQARRLSAVAEPSRAELLALLPADLGS</sequence>
<evidence type="ECO:0000256" key="2">
    <source>
        <dbReference type="ARBA" id="ARBA00022741"/>
    </source>
</evidence>
<dbReference type="RefSeq" id="WP_345466047.1">
    <property type="nucleotide sequence ID" value="NZ_BAABHF010000022.1"/>
</dbReference>
<dbReference type="EMBL" id="BAABHF010000022">
    <property type="protein sequence ID" value="GAA4497591.1"/>
    <property type="molecule type" value="Genomic_DNA"/>
</dbReference>
<keyword evidence="2" id="KW-0547">Nucleotide-binding</keyword>
<name>A0ABP8Q7T2_9ACTN</name>
<dbReference type="InterPro" id="IPR003593">
    <property type="entry name" value="AAA+_ATPase"/>
</dbReference>